<dbReference type="SUPFAM" id="SSF55811">
    <property type="entry name" value="Nudix"/>
    <property type="match status" value="1"/>
</dbReference>
<organism evidence="5 6">
    <name type="scientific">Tepidiforma thermophila (strain KCTC 52669 / CGMCC 1.13589 / G233)</name>
    <dbReference type="NCBI Taxonomy" id="2761530"/>
    <lineage>
        <taxon>Bacteria</taxon>
        <taxon>Bacillati</taxon>
        <taxon>Chloroflexota</taxon>
        <taxon>Tepidiformia</taxon>
        <taxon>Tepidiformales</taxon>
        <taxon>Tepidiformaceae</taxon>
        <taxon>Tepidiforma</taxon>
    </lineage>
</organism>
<dbReference type="PRINTS" id="PR00502">
    <property type="entry name" value="NUDIXFAMILY"/>
</dbReference>
<dbReference type="Proteomes" id="UP000223071">
    <property type="component" value="Unassembled WGS sequence"/>
</dbReference>
<gene>
    <name evidence="5" type="ORF">A9A59_0330</name>
</gene>
<sequence>MLHRVLVAAERAARKGMWEGERLRWRLFHPVTVGARVILMREGQVLLVRHGYRPGWFLPGGGVDKGETLEEAARREAKEEAGATLDEVRLLGVYADFPGGKDDYIAVFGSERFAWEPPRPGGEIVEVRWFEAEALPADIDPGCARRVAEWRGGGGPFAGRW</sequence>
<dbReference type="EMBL" id="PDJQ01000001">
    <property type="protein sequence ID" value="PFG73135.1"/>
    <property type="molecule type" value="Genomic_DNA"/>
</dbReference>
<feature type="domain" description="Nudix hydrolase" evidence="4">
    <location>
        <begin position="30"/>
        <end position="152"/>
    </location>
</feature>
<protein>
    <submittedName>
        <fullName evidence="5">ADP-ribose pyrophosphatase YjhB (NUDIX family)</fullName>
    </submittedName>
</protein>
<dbReference type="PROSITE" id="PS00893">
    <property type="entry name" value="NUDIX_BOX"/>
    <property type="match status" value="1"/>
</dbReference>
<reference evidence="5 6" key="1">
    <citation type="submission" date="2017-09" db="EMBL/GenBank/DDBJ databases">
        <title>Sequencing the genomes of two abundant thermophiles in Great Basin hot springs: Thermocrinis jamiesonii and novel Chloroflexi Thermoflexus hugenholtzii.</title>
        <authorList>
            <person name="Hedlund B."/>
        </authorList>
    </citation>
    <scope>NUCLEOTIDE SEQUENCE [LARGE SCALE GENOMIC DNA]</scope>
    <source>
        <strain evidence="5 6">G233</strain>
    </source>
</reference>
<dbReference type="Pfam" id="PF00293">
    <property type="entry name" value="NUDIX"/>
    <property type="match status" value="1"/>
</dbReference>
<dbReference type="GO" id="GO:0016787">
    <property type="term" value="F:hydrolase activity"/>
    <property type="evidence" value="ECO:0007669"/>
    <property type="project" value="UniProtKB-KW"/>
</dbReference>
<proteinExistence type="inferred from homology"/>
<dbReference type="InterPro" id="IPR020084">
    <property type="entry name" value="NUDIX_hydrolase_CS"/>
</dbReference>
<evidence type="ECO:0000313" key="6">
    <source>
        <dbReference type="Proteomes" id="UP000223071"/>
    </source>
</evidence>
<evidence type="ECO:0000256" key="3">
    <source>
        <dbReference type="RuleBase" id="RU003476"/>
    </source>
</evidence>
<evidence type="ECO:0000313" key="5">
    <source>
        <dbReference type="EMBL" id="PFG73135.1"/>
    </source>
</evidence>
<dbReference type="Gene3D" id="3.90.79.10">
    <property type="entry name" value="Nucleoside Triphosphate Pyrophosphohydrolase"/>
    <property type="match status" value="1"/>
</dbReference>
<evidence type="ECO:0000259" key="4">
    <source>
        <dbReference type="PROSITE" id="PS51462"/>
    </source>
</evidence>
<name>A0A2A9HDP9_TEPT2</name>
<dbReference type="PANTHER" id="PTHR43046:SF16">
    <property type="entry name" value="ADP-RIBOSE PYROPHOSPHATASE YJHB-RELATED"/>
    <property type="match status" value="1"/>
</dbReference>
<dbReference type="RefSeq" id="WP_098502610.1">
    <property type="nucleotide sequence ID" value="NZ_PDJQ01000001.1"/>
</dbReference>
<dbReference type="InterPro" id="IPR000086">
    <property type="entry name" value="NUDIX_hydrolase_dom"/>
</dbReference>
<dbReference type="AlphaFoldDB" id="A0A2A9HDP9"/>
<keyword evidence="6" id="KW-1185">Reference proteome</keyword>
<evidence type="ECO:0000256" key="1">
    <source>
        <dbReference type="ARBA" id="ARBA00001946"/>
    </source>
</evidence>
<comment type="similarity">
    <text evidence="3">Belongs to the Nudix hydrolase family.</text>
</comment>
<keyword evidence="2 3" id="KW-0378">Hydrolase</keyword>
<evidence type="ECO:0000256" key="2">
    <source>
        <dbReference type="ARBA" id="ARBA00022801"/>
    </source>
</evidence>
<comment type="caution">
    <text evidence="5">The sequence shown here is derived from an EMBL/GenBank/DDBJ whole genome shotgun (WGS) entry which is preliminary data.</text>
</comment>
<dbReference type="InterPro" id="IPR015797">
    <property type="entry name" value="NUDIX_hydrolase-like_dom_sf"/>
</dbReference>
<dbReference type="PANTHER" id="PTHR43046">
    <property type="entry name" value="GDP-MANNOSE MANNOSYL HYDROLASE"/>
    <property type="match status" value="1"/>
</dbReference>
<dbReference type="PROSITE" id="PS51462">
    <property type="entry name" value="NUDIX"/>
    <property type="match status" value="1"/>
</dbReference>
<dbReference type="InterPro" id="IPR020476">
    <property type="entry name" value="Nudix_hydrolase"/>
</dbReference>
<accession>A0A2A9HDP9</accession>
<comment type="cofactor">
    <cofactor evidence="1">
        <name>Mg(2+)</name>
        <dbReference type="ChEBI" id="CHEBI:18420"/>
    </cofactor>
</comment>